<dbReference type="AlphaFoldDB" id="A0A1F8B900"/>
<dbReference type="Proteomes" id="UP000176404">
    <property type="component" value="Unassembled WGS sequence"/>
</dbReference>
<sequence length="145" mass="15478">MTGRKAGDRMRAILEEERKKEQGRKGRARGTTTALVPRSGGGGLLGRVSRVLRGGKGGLTSDLERMGFDKSSRDVVDSAASLVRQVRGTGAIRMRGVKVVGTEVKAGRFKGPASFPDMGAEMGLGSEAEIIYWRAGEADIGEVQW</sequence>
<comment type="caution">
    <text evidence="2">The sequence shown here is derived from an EMBL/GenBank/DDBJ whole genome shotgun (WGS) entry which is preliminary data.</text>
</comment>
<feature type="region of interest" description="Disordered" evidence="1">
    <location>
        <begin position="1"/>
        <end position="42"/>
    </location>
</feature>
<reference evidence="2 3" key="1">
    <citation type="journal article" date="2016" name="Nat. Commun.">
        <title>Thousands of microbial genomes shed light on interconnected biogeochemical processes in an aquifer system.</title>
        <authorList>
            <person name="Anantharaman K."/>
            <person name="Brown C.T."/>
            <person name="Hug L.A."/>
            <person name="Sharon I."/>
            <person name="Castelle C.J."/>
            <person name="Probst A.J."/>
            <person name="Thomas B.C."/>
            <person name="Singh A."/>
            <person name="Wilkins M.J."/>
            <person name="Karaoz U."/>
            <person name="Brodie E.L."/>
            <person name="Williams K.H."/>
            <person name="Hubbard S.S."/>
            <person name="Banfield J.F."/>
        </authorList>
    </citation>
    <scope>NUCLEOTIDE SEQUENCE [LARGE SCALE GENOMIC DNA]</scope>
</reference>
<evidence type="ECO:0000313" key="2">
    <source>
        <dbReference type="EMBL" id="OGM60501.1"/>
    </source>
</evidence>
<gene>
    <name evidence="2" type="ORF">A2892_00555</name>
</gene>
<proteinExistence type="predicted"/>
<accession>A0A1F8B900</accession>
<organism evidence="2 3">
    <name type="scientific">Candidatus Woesebacteria bacterium RIFCSPLOWO2_01_FULL_39_10b</name>
    <dbReference type="NCBI Taxonomy" id="1802517"/>
    <lineage>
        <taxon>Bacteria</taxon>
        <taxon>Candidatus Woeseibacteriota</taxon>
    </lineage>
</organism>
<protein>
    <submittedName>
        <fullName evidence="2">Uncharacterized protein</fullName>
    </submittedName>
</protein>
<evidence type="ECO:0000256" key="1">
    <source>
        <dbReference type="SAM" id="MobiDB-lite"/>
    </source>
</evidence>
<name>A0A1F8B900_9BACT</name>
<feature type="compositionally biased region" description="Basic and acidic residues" evidence="1">
    <location>
        <begin position="1"/>
        <end position="24"/>
    </location>
</feature>
<dbReference type="STRING" id="1802517.A2892_00555"/>
<evidence type="ECO:0000313" key="3">
    <source>
        <dbReference type="Proteomes" id="UP000176404"/>
    </source>
</evidence>
<dbReference type="EMBL" id="MGHD01000004">
    <property type="protein sequence ID" value="OGM60501.1"/>
    <property type="molecule type" value="Genomic_DNA"/>
</dbReference>